<reference evidence="1 2" key="2">
    <citation type="journal article" date="2012" name="J. Biosci. Bioeng.">
        <title>Complete genome sequence and characterization of the N-acylhomoserine lactone-degrading gene of the potato leaf-associated Solibacillus silvestris.</title>
        <authorList>
            <person name="Morohoshi T."/>
            <person name="Tominaga Y."/>
            <person name="Someya N."/>
            <person name="Ikeda T."/>
        </authorList>
    </citation>
    <scope>NUCLEOTIDE SEQUENCE [LARGE SCALE GENOMIC DNA]</scope>
    <source>
        <strain evidence="1 2">StLB046</strain>
    </source>
</reference>
<dbReference type="PATRIC" id="fig|1002809.3.peg.1403"/>
<accession>F2F2H7</accession>
<dbReference type="EMBL" id="AP012157">
    <property type="protein sequence ID" value="BAK15815.1"/>
    <property type="molecule type" value="Genomic_DNA"/>
</dbReference>
<dbReference type="GO" id="GO:0005840">
    <property type="term" value="C:ribosome"/>
    <property type="evidence" value="ECO:0007669"/>
    <property type="project" value="UniProtKB-KW"/>
</dbReference>
<gene>
    <name evidence="1" type="ordered locus">SSIL_1392</name>
</gene>
<dbReference type="AlphaFoldDB" id="F2F2H7"/>
<protein>
    <submittedName>
        <fullName evidence="1">Ribosomal protein S3</fullName>
    </submittedName>
</protein>
<dbReference type="STRING" id="1002809.SSIL_1392"/>
<dbReference type="KEGG" id="siv:SSIL_1392"/>
<proteinExistence type="predicted"/>
<reference evidence="2" key="1">
    <citation type="submission" date="2011-04" db="EMBL/GenBank/DDBJ databases">
        <title>Genome sequence of Solibacillus silvestris StLB046.</title>
        <authorList>
            <person name="Morohoshi T."/>
            <person name="Someya N."/>
            <person name="Ikeda T."/>
        </authorList>
    </citation>
    <scope>NUCLEOTIDE SEQUENCE [LARGE SCALE GENOMIC DNA]</scope>
    <source>
        <strain evidence="2">StLB046</strain>
    </source>
</reference>
<dbReference type="Proteomes" id="UP000006691">
    <property type="component" value="Chromosome"/>
</dbReference>
<keyword evidence="1" id="KW-0689">Ribosomal protein</keyword>
<evidence type="ECO:0000313" key="2">
    <source>
        <dbReference type="Proteomes" id="UP000006691"/>
    </source>
</evidence>
<organism evidence="1 2">
    <name type="scientific">Solibacillus silvestris (strain StLB046)</name>
    <name type="common">Bacillus silvestris</name>
    <dbReference type="NCBI Taxonomy" id="1002809"/>
    <lineage>
        <taxon>Bacteria</taxon>
        <taxon>Bacillati</taxon>
        <taxon>Bacillota</taxon>
        <taxon>Bacilli</taxon>
        <taxon>Bacillales</taxon>
        <taxon>Caryophanaceae</taxon>
        <taxon>Solibacillus</taxon>
    </lineage>
</organism>
<keyword evidence="1" id="KW-0687">Ribonucleoprotein</keyword>
<keyword evidence="2" id="KW-1185">Reference proteome</keyword>
<dbReference type="HOGENOM" id="CLU_1776220_0_0_9"/>
<evidence type="ECO:0000313" key="1">
    <source>
        <dbReference type="EMBL" id="BAK15815.1"/>
    </source>
</evidence>
<sequence length="146" mass="16856">MKPVLIVEGKQQEIYAMYYRDSKVHSITVTEQGGVLKTYHDTAENTQYYKEKPLQINFSECLKWIGQHDVIFDSIGEVIAQNQLEIQLLADEIANDVEEKPFAVNEKVQDRKALKQRTYGLMDAREIVQAFMQEDVDLSGGEEIER</sequence>
<name>F2F2H7_SOLSS</name>
<dbReference type="RefSeq" id="WP_014823268.1">
    <property type="nucleotide sequence ID" value="NC_018065.1"/>
</dbReference>